<dbReference type="Proteomes" id="UP001597525">
    <property type="component" value="Unassembled WGS sequence"/>
</dbReference>
<keyword evidence="3" id="KW-1185">Reference proteome</keyword>
<feature type="transmembrane region" description="Helical" evidence="1">
    <location>
        <begin position="40"/>
        <end position="56"/>
    </location>
</feature>
<name>A0ABW6BIY0_9SPHI</name>
<keyword evidence="1" id="KW-0472">Membrane</keyword>
<evidence type="ECO:0000313" key="2">
    <source>
        <dbReference type="EMBL" id="MFD2969248.1"/>
    </source>
</evidence>
<accession>A0ABW6BIY0</accession>
<keyword evidence="1" id="KW-0812">Transmembrane</keyword>
<comment type="caution">
    <text evidence="2">The sequence shown here is derived from an EMBL/GenBank/DDBJ whole genome shotgun (WGS) entry which is preliminary data.</text>
</comment>
<organism evidence="2 3">
    <name type="scientific">Sphingobacterium bambusae</name>
    <dbReference type="NCBI Taxonomy" id="662858"/>
    <lineage>
        <taxon>Bacteria</taxon>
        <taxon>Pseudomonadati</taxon>
        <taxon>Bacteroidota</taxon>
        <taxon>Sphingobacteriia</taxon>
        <taxon>Sphingobacteriales</taxon>
        <taxon>Sphingobacteriaceae</taxon>
        <taxon>Sphingobacterium</taxon>
    </lineage>
</organism>
<evidence type="ECO:0000313" key="3">
    <source>
        <dbReference type="Proteomes" id="UP001597525"/>
    </source>
</evidence>
<feature type="transmembrane region" description="Helical" evidence="1">
    <location>
        <begin position="12"/>
        <end position="28"/>
    </location>
</feature>
<proteinExistence type="predicted"/>
<dbReference type="EMBL" id="JBHUPB010000012">
    <property type="protein sequence ID" value="MFD2969248.1"/>
    <property type="molecule type" value="Genomic_DNA"/>
</dbReference>
<sequence length="58" mass="6485">MTIQLGDASAFGYVILAIAVIMAVGIYFSYRKSGFLKWKYVLAVIIMLVVGVKWLIEN</sequence>
<gene>
    <name evidence="2" type="ORF">ACFS7Y_17775</name>
</gene>
<dbReference type="RefSeq" id="WP_320186461.1">
    <property type="nucleotide sequence ID" value="NZ_CP138332.1"/>
</dbReference>
<reference evidence="3" key="1">
    <citation type="journal article" date="2019" name="Int. J. Syst. Evol. Microbiol.">
        <title>The Global Catalogue of Microorganisms (GCM) 10K type strain sequencing project: providing services to taxonomists for standard genome sequencing and annotation.</title>
        <authorList>
            <consortium name="The Broad Institute Genomics Platform"/>
            <consortium name="The Broad Institute Genome Sequencing Center for Infectious Disease"/>
            <person name="Wu L."/>
            <person name="Ma J."/>
        </authorList>
    </citation>
    <scope>NUCLEOTIDE SEQUENCE [LARGE SCALE GENOMIC DNA]</scope>
    <source>
        <strain evidence="3">KCTC 22814</strain>
    </source>
</reference>
<keyword evidence="1" id="KW-1133">Transmembrane helix</keyword>
<protein>
    <submittedName>
        <fullName evidence="2">Uncharacterized protein</fullName>
    </submittedName>
</protein>
<evidence type="ECO:0000256" key="1">
    <source>
        <dbReference type="SAM" id="Phobius"/>
    </source>
</evidence>